<gene>
    <name evidence="1" type="ORF">MENT_LOCUS34252</name>
</gene>
<name>A0A6V7W4H6_MELEN</name>
<comment type="caution">
    <text evidence="1">The sequence shown here is derived from an EMBL/GenBank/DDBJ whole genome shotgun (WGS) entry which is preliminary data.</text>
</comment>
<proteinExistence type="predicted"/>
<reference evidence="1 2" key="1">
    <citation type="submission" date="2020-08" db="EMBL/GenBank/DDBJ databases">
        <authorList>
            <person name="Koutsovoulos G."/>
            <person name="Danchin GJ E."/>
        </authorList>
    </citation>
    <scope>NUCLEOTIDE SEQUENCE [LARGE SCALE GENOMIC DNA]</scope>
</reference>
<sequence>MSNYKNYSKTTLINYNNKNNYSFCNYNDYLNKAWGLKAISPFINQAYNLHEKEKEPLTNPKKIKNIYIDRNKREWHFLQFVGFKSDIYKPLIKRKYGMVMDGKSSENINFRCTQSRKLSCRVRGKLVKSDGNLFTRCEHNHPIDDLLEENQDNSIDVVEEGGNSENLLSTSLINKKGKSRQNELINYLFPHCIETKINKNKWLRIEQEEEENYFKQKEGQFYIDKEGNKWNFVKNIKNEKDLDFIIKQNFLKVWDEKSGKISFCCRYTFNCLCPFRAILLKDNGSLFTRFDHNHAIQETIFC</sequence>
<evidence type="ECO:0000313" key="1">
    <source>
        <dbReference type="EMBL" id="CAD2182065.1"/>
    </source>
</evidence>
<accession>A0A6V7W4H6</accession>
<dbReference type="EMBL" id="CAJEWN010000420">
    <property type="protein sequence ID" value="CAD2182065.1"/>
    <property type="molecule type" value="Genomic_DNA"/>
</dbReference>
<dbReference type="AlphaFoldDB" id="A0A6V7W4H6"/>
<protein>
    <submittedName>
        <fullName evidence="1">Uncharacterized protein</fullName>
    </submittedName>
</protein>
<evidence type="ECO:0000313" key="2">
    <source>
        <dbReference type="Proteomes" id="UP000580250"/>
    </source>
</evidence>
<organism evidence="1 2">
    <name type="scientific">Meloidogyne enterolobii</name>
    <name type="common">Root-knot nematode worm</name>
    <name type="synonym">Meloidogyne mayaguensis</name>
    <dbReference type="NCBI Taxonomy" id="390850"/>
    <lineage>
        <taxon>Eukaryota</taxon>
        <taxon>Metazoa</taxon>
        <taxon>Ecdysozoa</taxon>
        <taxon>Nematoda</taxon>
        <taxon>Chromadorea</taxon>
        <taxon>Rhabditida</taxon>
        <taxon>Tylenchina</taxon>
        <taxon>Tylenchomorpha</taxon>
        <taxon>Tylenchoidea</taxon>
        <taxon>Meloidogynidae</taxon>
        <taxon>Meloidogyninae</taxon>
        <taxon>Meloidogyne</taxon>
    </lineage>
</organism>
<dbReference type="Proteomes" id="UP000580250">
    <property type="component" value="Unassembled WGS sequence"/>
</dbReference>